<name>A0ABQ8YCJ6_9EUKA</name>
<gene>
    <name evidence="1" type="ORF">M0813_22734</name>
</gene>
<dbReference type="Proteomes" id="UP001150062">
    <property type="component" value="Unassembled WGS sequence"/>
</dbReference>
<comment type="caution">
    <text evidence="1">The sequence shown here is derived from an EMBL/GenBank/DDBJ whole genome shotgun (WGS) entry which is preliminary data.</text>
</comment>
<protein>
    <recommendedName>
        <fullName evidence="3">XRE family transcriptional regulator</fullName>
    </recommendedName>
</protein>
<evidence type="ECO:0008006" key="3">
    <source>
        <dbReference type="Google" id="ProtNLM"/>
    </source>
</evidence>
<sequence length="79" mass="9385">MTTEKQETKEILNVIGKIGNDDFTDEEIKRFYQIFKYYSEDEKGVPLSKLGTTLRLFDQQISNRQTLRFQKQFSSKDLL</sequence>
<accession>A0ABQ8YCJ6</accession>
<evidence type="ECO:0000313" key="1">
    <source>
        <dbReference type="EMBL" id="KAJ6242292.1"/>
    </source>
</evidence>
<dbReference type="EMBL" id="JAOAOG010000176">
    <property type="protein sequence ID" value="KAJ6242292.1"/>
    <property type="molecule type" value="Genomic_DNA"/>
</dbReference>
<evidence type="ECO:0000313" key="2">
    <source>
        <dbReference type="Proteomes" id="UP001150062"/>
    </source>
</evidence>
<organism evidence="1 2">
    <name type="scientific">Anaeramoeba flamelloides</name>
    <dbReference type="NCBI Taxonomy" id="1746091"/>
    <lineage>
        <taxon>Eukaryota</taxon>
        <taxon>Metamonada</taxon>
        <taxon>Anaeramoebidae</taxon>
        <taxon>Anaeramoeba</taxon>
    </lineage>
</organism>
<proteinExistence type="predicted"/>
<keyword evidence="2" id="KW-1185">Reference proteome</keyword>
<reference evidence="1" key="1">
    <citation type="submission" date="2022-08" db="EMBL/GenBank/DDBJ databases">
        <title>Novel sulfate-reducing endosymbionts in the free-living metamonad Anaeramoeba.</title>
        <authorList>
            <person name="Jerlstrom-Hultqvist J."/>
            <person name="Cepicka I."/>
            <person name="Gallot-Lavallee L."/>
            <person name="Salas-Leiva D."/>
            <person name="Curtis B.A."/>
            <person name="Zahonova K."/>
            <person name="Pipaliya S."/>
            <person name="Dacks J."/>
            <person name="Roger A.J."/>
        </authorList>
    </citation>
    <scope>NUCLEOTIDE SEQUENCE</scope>
    <source>
        <strain evidence="1">Schooner1</strain>
    </source>
</reference>